<accession>W1P465</accession>
<evidence type="ECO:0000256" key="6">
    <source>
        <dbReference type="ARBA" id="ARBA00022737"/>
    </source>
</evidence>
<name>W1P465_AMBTC</name>
<dbReference type="PANTHER" id="PTHR23068:SF25">
    <property type="entry name" value="DNA (CYTOSINE-5)-METHYLTRANSFERASE DRM2"/>
    <property type="match status" value="1"/>
</dbReference>
<dbReference type="InterPro" id="IPR030380">
    <property type="entry name" value="SAM_MeTfrase_DRM"/>
</dbReference>
<dbReference type="PANTHER" id="PTHR23068">
    <property type="entry name" value="DNA CYTOSINE-5- -METHYLTRANSFERASE 3-RELATED"/>
    <property type="match status" value="1"/>
</dbReference>
<protein>
    <recommendedName>
        <fullName evidence="2">DNA (cytosine-5-)-methyltransferase</fullName>
        <ecNumber evidence="2">2.1.1.37</ecNumber>
    </recommendedName>
</protein>
<evidence type="ECO:0000256" key="2">
    <source>
        <dbReference type="ARBA" id="ARBA00011975"/>
    </source>
</evidence>
<dbReference type="HOGENOM" id="CLU_006805_3_1_1"/>
<dbReference type="PROSITE" id="PS51679">
    <property type="entry name" value="SAM_MT_C5"/>
    <property type="match status" value="1"/>
</dbReference>
<evidence type="ECO:0000256" key="4">
    <source>
        <dbReference type="ARBA" id="ARBA00022679"/>
    </source>
</evidence>
<dbReference type="STRING" id="13333.W1P465"/>
<dbReference type="EMBL" id="KI394634">
    <property type="protein sequence ID" value="ERN02376.1"/>
    <property type="molecule type" value="Genomic_DNA"/>
</dbReference>
<feature type="domain" description="SAM-dependent MTase DRM-type" evidence="11">
    <location>
        <begin position="166"/>
        <end position="495"/>
    </location>
</feature>
<keyword evidence="7" id="KW-0238">DNA-binding</keyword>
<feature type="region of interest" description="Disordered" evidence="10">
    <location>
        <begin position="39"/>
        <end position="110"/>
    </location>
</feature>
<dbReference type="OMA" id="EPCEMES"/>
<dbReference type="Pfam" id="PF00145">
    <property type="entry name" value="DNA_methylase"/>
    <property type="match status" value="1"/>
</dbReference>
<keyword evidence="5 9" id="KW-0949">S-adenosyl-L-methionine</keyword>
<evidence type="ECO:0000256" key="7">
    <source>
        <dbReference type="ARBA" id="ARBA00023125"/>
    </source>
</evidence>
<feature type="active site" evidence="9">
    <location>
        <position position="456"/>
    </location>
</feature>
<organism evidence="12 13">
    <name type="scientific">Amborella trichopoda</name>
    <dbReference type="NCBI Taxonomy" id="13333"/>
    <lineage>
        <taxon>Eukaryota</taxon>
        <taxon>Viridiplantae</taxon>
        <taxon>Streptophyta</taxon>
        <taxon>Embryophyta</taxon>
        <taxon>Tracheophyta</taxon>
        <taxon>Spermatophyta</taxon>
        <taxon>Magnoliopsida</taxon>
        <taxon>Amborellales</taxon>
        <taxon>Amborellaceae</taxon>
        <taxon>Amborella</taxon>
    </lineage>
</organism>
<evidence type="ECO:0000256" key="3">
    <source>
        <dbReference type="ARBA" id="ARBA00022603"/>
    </source>
</evidence>
<feature type="compositionally biased region" description="Acidic residues" evidence="10">
    <location>
        <begin position="53"/>
        <end position="62"/>
    </location>
</feature>
<dbReference type="GO" id="GO:0032259">
    <property type="term" value="P:methylation"/>
    <property type="evidence" value="ECO:0007669"/>
    <property type="project" value="UniProtKB-KW"/>
</dbReference>
<dbReference type="Gene3D" id="3.40.50.150">
    <property type="entry name" value="Vaccinia Virus protein VP39"/>
    <property type="match status" value="2"/>
</dbReference>
<comment type="similarity">
    <text evidence="9">Belongs to the class I-like SAM-binding methyltransferase superfamily. C5-methyltransferase family.</text>
</comment>
<dbReference type="PROSITE" id="PS51680">
    <property type="entry name" value="SAM_MT_DRM"/>
    <property type="match status" value="1"/>
</dbReference>
<dbReference type="InterPro" id="IPR029063">
    <property type="entry name" value="SAM-dependent_MTases_sf"/>
</dbReference>
<dbReference type="InterPro" id="IPR001525">
    <property type="entry name" value="C5_MeTfrase"/>
</dbReference>
<keyword evidence="3 9" id="KW-0489">Methyltransferase</keyword>
<dbReference type="PROSITE" id="PS00094">
    <property type="entry name" value="C5_MTASE_1"/>
    <property type="match status" value="1"/>
</dbReference>
<dbReference type="InterPro" id="IPR050390">
    <property type="entry name" value="C5-Methyltransferase"/>
</dbReference>
<keyword evidence="13" id="KW-1185">Reference proteome</keyword>
<evidence type="ECO:0000256" key="8">
    <source>
        <dbReference type="ARBA" id="ARBA00023242"/>
    </source>
</evidence>
<reference evidence="13" key="1">
    <citation type="journal article" date="2013" name="Science">
        <title>The Amborella genome and the evolution of flowering plants.</title>
        <authorList>
            <consortium name="Amborella Genome Project"/>
        </authorList>
    </citation>
    <scope>NUCLEOTIDE SEQUENCE [LARGE SCALE GENOMIC DNA]</scope>
</reference>
<dbReference type="GO" id="GO:0005634">
    <property type="term" value="C:nucleus"/>
    <property type="evidence" value="ECO:0000318"/>
    <property type="project" value="GO_Central"/>
</dbReference>
<keyword evidence="4 9" id="KW-0808">Transferase</keyword>
<dbReference type="eggNOG" id="ENOG502QVZV">
    <property type="taxonomic scope" value="Eukaryota"/>
</dbReference>
<evidence type="ECO:0000256" key="10">
    <source>
        <dbReference type="SAM" id="MobiDB-lite"/>
    </source>
</evidence>
<dbReference type="Proteomes" id="UP000017836">
    <property type="component" value="Unassembled WGS sequence"/>
</dbReference>
<evidence type="ECO:0000256" key="5">
    <source>
        <dbReference type="ARBA" id="ARBA00022691"/>
    </source>
</evidence>
<dbReference type="InterPro" id="IPR018117">
    <property type="entry name" value="C5_DNA_meth_AS"/>
</dbReference>
<evidence type="ECO:0000256" key="9">
    <source>
        <dbReference type="PROSITE-ProRule" id="PRU01016"/>
    </source>
</evidence>
<dbReference type="AlphaFoldDB" id="W1P465"/>
<dbReference type="SUPFAM" id="SSF53335">
    <property type="entry name" value="S-adenosyl-L-methionine-dependent methyltransferases"/>
    <property type="match status" value="2"/>
</dbReference>
<evidence type="ECO:0000313" key="12">
    <source>
        <dbReference type="EMBL" id="ERN02376.1"/>
    </source>
</evidence>
<keyword evidence="6" id="KW-0677">Repeat</keyword>
<gene>
    <name evidence="12" type="ORF">AMTR_s00096p00094010</name>
</gene>
<dbReference type="EC" id="2.1.1.37" evidence="2"/>
<comment type="subcellular location">
    <subcellularLocation>
        <location evidence="1">Nucleus</location>
    </subcellularLocation>
</comment>
<dbReference type="GO" id="GO:0003677">
    <property type="term" value="F:DNA binding"/>
    <property type="evidence" value="ECO:0007669"/>
    <property type="project" value="UniProtKB-KW"/>
</dbReference>
<evidence type="ECO:0000259" key="11">
    <source>
        <dbReference type="PROSITE" id="PS51680"/>
    </source>
</evidence>
<proteinExistence type="inferred from homology"/>
<dbReference type="Gramene" id="ERN02376">
    <property type="protein sequence ID" value="ERN02376"/>
    <property type="gene ID" value="AMTR_s00096p00094010"/>
</dbReference>
<evidence type="ECO:0000313" key="13">
    <source>
        <dbReference type="Proteomes" id="UP000017836"/>
    </source>
</evidence>
<dbReference type="GO" id="GO:0003886">
    <property type="term" value="F:DNA (cytosine-5-)-methyltransferase activity"/>
    <property type="evidence" value="ECO:0000318"/>
    <property type="project" value="GO_Central"/>
</dbReference>
<evidence type="ECO:0000256" key="1">
    <source>
        <dbReference type="ARBA" id="ARBA00004123"/>
    </source>
</evidence>
<keyword evidence="8" id="KW-0539">Nucleus</keyword>
<sequence>MGFPEDDVISAMDRCGPNASIPELADSIYAAQTAKAAGIEDSEALRLSSSESSYDDEFETEPSDYYSILPPSPENQNWGKRPFHEKKRKWDELSHGKKKRTKQPNSIERKKWVEKPIGTHKKEWEWTGEPNWIGSNWNNASVLRRAGVTEPKMLGFGIPSMPDIVTSRFIPETAMGPPYFYFENVAISKKGTWETFSRFLYDIEPEFVDSKYFSVARRKRGYIHNLPIEKRSPLLPIPPLTIQEALPFTKEWWPSWDTRTKLNCILGCTGSAQLTERIRKALVSCNGEPSFETQKYVMEQCKKWNLVWVGLNKVAPLEPDEIEPILGFPKYHTRGGGSSRTERLRALGNSFQVDTVAYHLSVLKPLFPSGLTVFSLFTGIGGAEVALYRLGIPFKAVVSVEISEVSRTIFRNWWAQTNQKGVLLEIEDVKQLTNDKLQHLVSSFGGFDLVIGGSPCNNLSGCNRVTRDGLEGKHSSLFFDYFRILDVIKCIMAKRSKYSSHN</sequence>